<dbReference type="Gene3D" id="3.30.450.20">
    <property type="entry name" value="PAS domain"/>
    <property type="match status" value="1"/>
</dbReference>
<evidence type="ECO:0000313" key="4">
    <source>
        <dbReference type="Proteomes" id="UP000625551"/>
    </source>
</evidence>
<organism evidence="3 4">
    <name type="scientific">Pontibacter aquaedesilientis</name>
    <dbReference type="NCBI Taxonomy" id="2766980"/>
    <lineage>
        <taxon>Bacteria</taxon>
        <taxon>Pseudomonadati</taxon>
        <taxon>Bacteroidota</taxon>
        <taxon>Cytophagia</taxon>
        <taxon>Cytophagales</taxon>
        <taxon>Hymenobacteraceae</taxon>
        <taxon>Pontibacter</taxon>
    </lineage>
</organism>
<keyword evidence="2" id="KW-1133">Transmembrane helix</keyword>
<evidence type="ECO:0000256" key="2">
    <source>
        <dbReference type="SAM" id="Phobius"/>
    </source>
</evidence>
<keyword evidence="4" id="KW-1185">Reference proteome</keyword>
<accession>A0ABR7XKC5</accession>
<feature type="transmembrane region" description="Helical" evidence="2">
    <location>
        <begin position="33"/>
        <end position="51"/>
    </location>
</feature>
<dbReference type="SUPFAM" id="SSF103190">
    <property type="entry name" value="Sensory domain-like"/>
    <property type="match status" value="1"/>
</dbReference>
<keyword evidence="2" id="KW-0812">Transmembrane</keyword>
<comment type="caution">
    <text evidence="3">The sequence shown here is derived from an EMBL/GenBank/DDBJ whole genome shotgun (WGS) entry which is preliminary data.</text>
</comment>
<keyword evidence="2" id="KW-0472">Membrane</keyword>
<proteinExistence type="predicted"/>
<dbReference type="EMBL" id="JACXAJ010000005">
    <property type="protein sequence ID" value="MBD1397841.1"/>
    <property type="molecule type" value="Genomic_DNA"/>
</dbReference>
<keyword evidence="1" id="KW-0175">Coiled coil</keyword>
<dbReference type="InterPro" id="IPR029151">
    <property type="entry name" value="Sensor-like_sf"/>
</dbReference>
<sequence>MERPKHPTDYETGRPPKEHYRENSLQGMIRKPVVYIPVLLILALLVILLILNNSKNNQIREAQEQAAQEKEEMVTRANQRLSNNTAYFLKTLMMPFSWAVRTAMLSGNVEQVDQYLYQFVQEKNFELILVTDAEGKVISATNQKYTGESFADHFEASLLNGDDTVLNTTDSTSIKVATPIMGLNSKLGTLYAVYKPDRPLAVGNK</sequence>
<evidence type="ECO:0008006" key="5">
    <source>
        <dbReference type="Google" id="ProtNLM"/>
    </source>
</evidence>
<name>A0ABR7XKC5_9BACT</name>
<reference evidence="3 4" key="1">
    <citation type="submission" date="2020-09" db="EMBL/GenBank/DDBJ databases">
        <title>Genome sequencing and assembly of Pontibacter sp.</title>
        <authorList>
            <person name="Chhetri G."/>
        </authorList>
    </citation>
    <scope>NUCLEOTIDE SEQUENCE [LARGE SCALE GENOMIC DNA]</scope>
    <source>
        <strain evidence="3 4">JH31</strain>
    </source>
</reference>
<dbReference type="Proteomes" id="UP000625551">
    <property type="component" value="Unassembled WGS sequence"/>
</dbReference>
<evidence type="ECO:0000313" key="3">
    <source>
        <dbReference type="EMBL" id="MBD1397841.1"/>
    </source>
</evidence>
<feature type="coiled-coil region" evidence="1">
    <location>
        <begin position="52"/>
        <end position="80"/>
    </location>
</feature>
<evidence type="ECO:0000256" key="1">
    <source>
        <dbReference type="SAM" id="Coils"/>
    </source>
</evidence>
<protein>
    <recommendedName>
        <fullName evidence="5">Histidine kinase</fullName>
    </recommendedName>
</protein>
<dbReference type="RefSeq" id="WP_191183998.1">
    <property type="nucleotide sequence ID" value="NZ_JACXAJ010000005.1"/>
</dbReference>
<gene>
    <name evidence="3" type="ORF">H9Q13_11755</name>
</gene>